<evidence type="ECO:0000313" key="1">
    <source>
        <dbReference type="EMBL" id="RIY34723.1"/>
    </source>
</evidence>
<accession>A0A3A1Y8T7</accession>
<keyword evidence="2" id="KW-1185">Reference proteome</keyword>
<proteinExistence type="predicted"/>
<reference evidence="1 2" key="1">
    <citation type="submission" date="2017-08" db="EMBL/GenBank/DDBJ databases">
        <title>Reclassification of Bisgaard taxon 37 and 44.</title>
        <authorList>
            <person name="Christensen H."/>
        </authorList>
    </citation>
    <scope>NUCLEOTIDE SEQUENCE [LARGE SCALE GENOMIC DNA]</scope>
    <source>
        <strain evidence="1 2">EEAB3T1</strain>
    </source>
</reference>
<gene>
    <name evidence="1" type="ORF">CKF59_04980</name>
</gene>
<protein>
    <submittedName>
        <fullName evidence="1">Uncharacterized protein</fullName>
    </submittedName>
</protein>
<dbReference type="EMBL" id="NRJF01000132">
    <property type="protein sequence ID" value="RIY34723.1"/>
    <property type="molecule type" value="Genomic_DNA"/>
</dbReference>
<dbReference type="RefSeq" id="WP_119534867.1">
    <property type="nucleotide sequence ID" value="NZ_NRJF01000132.1"/>
</dbReference>
<dbReference type="AlphaFoldDB" id="A0A3A1Y8T7"/>
<organism evidence="1 2">
    <name type="scientific">Psittacicella gerlachiana</name>
    <dbReference type="NCBI Taxonomy" id="2028574"/>
    <lineage>
        <taxon>Bacteria</taxon>
        <taxon>Pseudomonadati</taxon>
        <taxon>Pseudomonadota</taxon>
        <taxon>Gammaproteobacteria</taxon>
        <taxon>Pasteurellales</taxon>
        <taxon>Psittacicellaceae</taxon>
        <taxon>Psittacicella</taxon>
    </lineage>
</organism>
<dbReference type="Proteomes" id="UP000265964">
    <property type="component" value="Unassembled WGS sequence"/>
</dbReference>
<comment type="caution">
    <text evidence="1">The sequence shown here is derived from an EMBL/GenBank/DDBJ whole genome shotgun (WGS) entry which is preliminary data.</text>
</comment>
<name>A0A3A1Y8T7_9GAMM</name>
<evidence type="ECO:0000313" key="2">
    <source>
        <dbReference type="Proteomes" id="UP000265964"/>
    </source>
</evidence>
<dbReference type="OrthoDB" id="8480938at2"/>
<sequence>MLNPIKLFLLFIFTLNSNLVLAEPLEIYGLNSQGKANVYLGCLNCSPQKANSIWNDRGKYGFYNYLGKASIWNRMSAYGSVSSPRSAFASGCNPQAPVVIGRYTKLNYGRFCVKGIPVGNNSQAYRKVLTFLRENEHKIRGKSFSQLPANLQSFIKKFSE</sequence>